<protein>
    <submittedName>
        <fullName evidence="1">Uncharacterized protein</fullName>
    </submittedName>
</protein>
<dbReference type="EMBL" id="GGEC01067876">
    <property type="protein sequence ID" value="MBX48360.1"/>
    <property type="molecule type" value="Transcribed_RNA"/>
</dbReference>
<organism evidence="1">
    <name type="scientific">Rhizophora mucronata</name>
    <name type="common">Asiatic mangrove</name>
    <dbReference type="NCBI Taxonomy" id="61149"/>
    <lineage>
        <taxon>Eukaryota</taxon>
        <taxon>Viridiplantae</taxon>
        <taxon>Streptophyta</taxon>
        <taxon>Embryophyta</taxon>
        <taxon>Tracheophyta</taxon>
        <taxon>Spermatophyta</taxon>
        <taxon>Magnoliopsida</taxon>
        <taxon>eudicotyledons</taxon>
        <taxon>Gunneridae</taxon>
        <taxon>Pentapetalae</taxon>
        <taxon>rosids</taxon>
        <taxon>fabids</taxon>
        <taxon>Malpighiales</taxon>
        <taxon>Rhizophoraceae</taxon>
        <taxon>Rhizophora</taxon>
    </lineage>
</organism>
<reference evidence="1" key="1">
    <citation type="submission" date="2018-02" db="EMBL/GenBank/DDBJ databases">
        <title>Rhizophora mucronata_Transcriptome.</title>
        <authorList>
            <person name="Meera S.P."/>
            <person name="Sreeshan A."/>
            <person name="Augustine A."/>
        </authorList>
    </citation>
    <scope>NUCLEOTIDE SEQUENCE</scope>
    <source>
        <tissue evidence="1">Leaf</tissue>
    </source>
</reference>
<proteinExistence type="predicted"/>
<sequence>MIKLHIPINHCSPKNNIPPRTPLKQLSSLVHLATVYIARNHTSPTNDVFRRHLVKEFSSYFQTATLTVHVQQCMANNWSESKSLPHILVNFLTKLQFFHRGTS</sequence>
<dbReference type="AlphaFoldDB" id="A0A2P2P0Q2"/>
<name>A0A2P2P0Q2_RHIMU</name>
<evidence type="ECO:0000313" key="1">
    <source>
        <dbReference type="EMBL" id="MBX48360.1"/>
    </source>
</evidence>
<accession>A0A2P2P0Q2</accession>